<reference evidence="2" key="1">
    <citation type="submission" date="2022-11" db="UniProtKB">
        <authorList>
            <consortium name="WormBaseParasite"/>
        </authorList>
    </citation>
    <scope>IDENTIFICATION</scope>
</reference>
<dbReference type="WBParaSite" id="JU765_v2.g1230.t1">
    <property type="protein sequence ID" value="JU765_v2.g1230.t1"/>
    <property type="gene ID" value="JU765_v2.g1230"/>
</dbReference>
<accession>A0AC34Q2L0</accession>
<evidence type="ECO:0000313" key="2">
    <source>
        <dbReference type="WBParaSite" id="JU765_v2.g1230.t1"/>
    </source>
</evidence>
<protein>
    <submittedName>
        <fullName evidence="2">Uncharacterized protein</fullName>
    </submittedName>
</protein>
<evidence type="ECO:0000313" key="1">
    <source>
        <dbReference type="Proteomes" id="UP000887576"/>
    </source>
</evidence>
<name>A0AC34Q2L0_9BILA</name>
<organism evidence="1 2">
    <name type="scientific">Panagrolaimus sp. JU765</name>
    <dbReference type="NCBI Taxonomy" id="591449"/>
    <lineage>
        <taxon>Eukaryota</taxon>
        <taxon>Metazoa</taxon>
        <taxon>Ecdysozoa</taxon>
        <taxon>Nematoda</taxon>
        <taxon>Chromadorea</taxon>
        <taxon>Rhabditida</taxon>
        <taxon>Tylenchina</taxon>
        <taxon>Panagrolaimomorpha</taxon>
        <taxon>Panagrolaimoidea</taxon>
        <taxon>Panagrolaimidae</taxon>
        <taxon>Panagrolaimus</taxon>
    </lineage>
</organism>
<proteinExistence type="predicted"/>
<sequence length="184" mass="20657">MDENEFNAFQKRAKEEHKKAEKQLERQRTIEKKASKTSLLKQELEEAAAADLGFGQFSKSLAKQDVEWTPEAQSAYKYLVECGNQLQSTSPIFDKSTSSRSSSTSTELTIIAGTHYLRASAPPENQISPATTLERNNYENQSKPPIPSPPQVPPKPITKNKIEAHKVDPGFLSNHRQKESIVKF</sequence>
<dbReference type="Proteomes" id="UP000887576">
    <property type="component" value="Unplaced"/>
</dbReference>